<proteinExistence type="predicted"/>
<dbReference type="Proteomes" id="UP000295382">
    <property type="component" value="Unassembled WGS sequence"/>
</dbReference>
<feature type="region of interest" description="Disordered" evidence="1">
    <location>
        <begin position="1"/>
        <end position="33"/>
    </location>
</feature>
<organism evidence="2 3">
    <name type="scientific">Paucimonas lemoignei</name>
    <name type="common">Pseudomonas lemoignei</name>
    <dbReference type="NCBI Taxonomy" id="29443"/>
    <lineage>
        <taxon>Bacteria</taxon>
        <taxon>Pseudomonadati</taxon>
        <taxon>Pseudomonadota</taxon>
        <taxon>Betaproteobacteria</taxon>
        <taxon>Burkholderiales</taxon>
        <taxon>Burkholderiaceae</taxon>
        <taxon>Paucimonas</taxon>
    </lineage>
</organism>
<keyword evidence="3" id="KW-1185">Reference proteome</keyword>
<accession>A0A4R3HQN1</accession>
<dbReference type="Gene3D" id="2.30.42.10">
    <property type="match status" value="1"/>
</dbReference>
<sequence length="325" mass="34412">MVAQVPTPAATETQQPLPTGAVAPSAQSAPALPDKATQLRTWVDQQARLYRVAAPLLINNTELCPRHARNLLGFTAKNRYSYSEAFADTAQAALQLNDRLRVMNVLPGSGAEQAGLQRGDTLTAVEIEPLPQGPDAERASASIIASELKGRANVGLTVMRNGDRTTLDIPLTSACAMVIDLGNADFAASLADGQRILITRGMLDQTPSDQELAYVIAQEMARNILAQQALPDVAALIDRLNTLDTQTADASIAASIAPISAEAGMQARKLALYLLARAGYGTEGAPAFWQQMGNPPVADVDLPVLMETIGTIRAKQQLNAAILPD</sequence>
<gene>
    <name evidence="2" type="ORF">EDC30_12133</name>
</gene>
<name>A0A4R3HQN1_PAULE</name>
<dbReference type="AlphaFoldDB" id="A0A4R3HQN1"/>
<reference evidence="2 3" key="1">
    <citation type="submission" date="2019-03" db="EMBL/GenBank/DDBJ databases">
        <title>Genomic Encyclopedia of Type Strains, Phase IV (KMG-IV): sequencing the most valuable type-strain genomes for metagenomic binning, comparative biology and taxonomic classification.</title>
        <authorList>
            <person name="Goeker M."/>
        </authorList>
    </citation>
    <scope>NUCLEOTIDE SEQUENCE [LARGE SCALE GENOMIC DNA]</scope>
    <source>
        <strain evidence="2 3">DSM 7445</strain>
    </source>
</reference>
<dbReference type="InterPro" id="IPR036034">
    <property type="entry name" value="PDZ_sf"/>
</dbReference>
<evidence type="ECO:0000313" key="3">
    <source>
        <dbReference type="Proteomes" id="UP000295382"/>
    </source>
</evidence>
<dbReference type="EMBL" id="SLZQ01000021">
    <property type="protein sequence ID" value="TCS32609.1"/>
    <property type="molecule type" value="Genomic_DNA"/>
</dbReference>
<evidence type="ECO:0000313" key="2">
    <source>
        <dbReference type="EMBL" id="TCS32609.1"/>
    </source>
</evidence>
<comment type="caution">
    <text evidence="2">The sequence shown here is derived from an EMBL/GenBank/DDBJ whole genome shotgun (WGS) entry which is preliminary data.</text>
</comment>
<dbReference type="SUPFAM" id="SSF50156">
    <property type="entry name" value="PDZ domain-like"/>
    <property type="match status" value="1"/>
</dbReference>
<evidence type="ECO:0000256" key="1">
    <source>
        <dbReference type="SAM" id="MobiDB-lite"/>
    </source>
</evidence>
<protein>
    <submittedName>
        <fullName evidence="2">PDZ domain-containing protein</fullName>
    </submittedName>
</protein>